<reference evidence="1" key="1">
    <citation type="submission" date="2014-11" db="EMBL/GenBank/DDBJ databases">
        <authorList>
            <person name="Amaro Gonzalez C."/>
        </authorList>
    </citation>
    <scope>NUCLEOTIDE SEQUENCE</scope>
</reference>
<reference evidence="1" key="2">
    <citation type="journal article" date="2015" name="Fish Shellfish Immunol.">
        <title>Early steps in the European eel (Anguilla anguilla)-Vibrio vulnificus interaction in the gills: Role of the RtxA13 toxin.</title>
        <authorList>
            <person name="Callol A."/>
            <person name="Pajuelo D."/>
            <person name="Ebbesson L."/>
            <person name="Teles M."/>
            <person name="MacKenzie S."/>
            <person name="Amaro C."/>
        </authorList>
    </citation>
    <scope>NUCLEOTIDE SEQUENCE</scope>
</reference>
<name>A0A0E9VDJ4_ANGAN</name>
<evidence type="ECO:0000313" key="1">
    <source>
        <dbReference type="EMBL" id="JAH76086.1"/>
    </source>
</evidence>
<organism evidence="1">
    <name type="scientific">Anguilla anguilla</name>
    <name type="common">European freshwater eel</name>
    <name type="synonym">Muraena anguilla</name>
    <dbReference type="NCBI Taxonomy" id="7936"/>
    <lineage>
        <taxon>Eukaryota</taxon>
        <taxon>Metazoa</taxon>
        <taxon>Chordata</taxon>
        <taxon>Craniata</taxon>
        <taxon>Vertebrata</taxon>
        <taxon>Euteleostomi</taxon>
        <taxon>Actinopterygii</taxon>
        <taxon>Neopterygii</taxon>
        <taxon>Teleostei</taxon>
        <taxon>Anguilliformes</taxon>
        <taxon>Anguillidae</taxon>
        <taxon>Anguilla</taxon>
    </lineage>
</organism>
<accession>A0A0E9VDJ4</accession>
<dbReference type="EMBL" id="GBXM01032491">
    <property type="protein sequence ID" value="JAH76086.1"/>
    <property type="molecule type" value="Transcribed_RNA"/>
</dbReference>
<dbReference type="AlphaFoldDB" id="A0A0E9VDJ4"/>
<proteinExistence type="predicted"/>
<protein>
    <submittedName>
        <fullName evidence="1">Uncharacterized protein</fullName>
    </submittedName>
</protein>
<sequence length="50" mass="5606">MHTEATNGLLDTCHLIGTVYLGLERGLKLVLEQHCIVIDLPCFHPVCFIQ</sequence>